<dbReference type="InterPro" id="IPR027417">
    <property type="entry name" value="P-loop_NTPase"/>
</dbReference>
<dbReference type="Pfam" id="PF13671">
    <property type="entry name" value="AAA_33"/>
    <property type="match status" value="1"/>
</dbReference>
<dbReference type="Gene3D" id="3.40.50.300">
    <property type="entry name" value="P-loop containing nucleotide triphosphate hydrolases"/>
    <property type="match status" value="1"/>
</dbReference>
<dbReference type="AlphaFoldDB" id="A0AAD1R7J4"/>
<dbReference type="InterPro" id="IPR026302">
    <property type="entry name" value="NEDD4-bd_p2"/>
</dbReference>
<feature type="compositionally biased region" description="Polar residues" evidence="1">
    <location>
        <begin position="729"/>
        <end position="745"/>
    </location>
</feature>
<feature type="region of interest" description="Disordered" evidence="1">
    <location>
        <begin position="1"/>
        <end position="53"/>
    </location>
</feature>
<accession>A0AAD1R7J4</accession>
<gene>
    <name evidence="2" type="ORF">PECUL_23A031140</name>
</gene>
<dbReference type="PANTHER" id="PTHR13308:SF23">
    <property type="entry name" value="NEDD4-BINDING PROTEIN 2-LIKE 2"/>
    <property type="match status" value="1"/>
</dbReference>
<dbReference type="Proteomes" id="UP001295444">
    <property type="component" value="Chromosome 01"/>
</dbReference>
<name>A0AAD1R7J4_PELCU</name>
<dbReference type="GO" id="GO:0003714">
    <property type="term" value="F:transcription corepressor activity"/>
    <property type="evidence" value="ECO:0007669"/>
    <property type="project" value="TreeGrafter"/>
</dbReference>
<dbReference type="PANTHER" id="PTHR13308">
    <property type="entry name" value="NEDD4-BINDING PROTEIN 2-LIKE 1"/>
    <property type="match status" value="1"/>
</dbReference>
<dbReference type="GO" id="GO:0000122">
    <property type="term" value="P:negative regulation of transcription by RNA polymerase II"/>
    <property type="evidence" value="ECO:0007669"/>
    <property type="project" value="TreeGrafter"/>
</dbReference>
<feature type="compositionally biased region" description="Polar residues" evidence="1">
    <location>
        <begin position="477"/>
        <end position="503"/>
    </location>
</feature>
<dbReference type="EMBL" id="OW240912">
    <property type="protein sequence ID" value="CAH2225093.1"/>
    <property type="molecule type" value="Genomic_DNA"/>
</dbReference>
<evidence type="ECO:0000313" key="3">
    <source>
        <dbReference type="Proteomes" id="UP001295444"/>
    </source>
</evidence>
<feature type="region of interest" description="Disordered" evidence="1">
    <location>
        <begin position="709"/>
        <end position="745"/>
    </location>
</feature>
<evidence type="ECO:0000313" key="2">
    <source>
        <dbReference type="EMBL" id="CAH2225093.1"/>
    </source>
</evidence>
<sequence length="745" mass="85365">MPHVEKPASRFEHGSSEPCVKKSRPNDYAPWTDQNITGHSLTEKRKIKPNGNSCFPLSNKGKFEEKYVGNKSSTVRDPPNDAGTLVARSRGIYDLESGECNSNSGKDEPDDHLFKCAFTETDTSKNCPVSSATFSLTSSTFIGPLFPPPKVKNASQRSSSKDSTVPPYKIKTVELRKATNSKGDNGMDYELRQFYKELHQLEDETETVDVQENKCTFSNTIQEPVCMTSSPTYNTPSSQDVHTVHTHKNTTSFNTQTVCCDPNRSNITSNNPFLNNTVPPRFHVLESQNVPIKENEAKVCGVNQEPFSRTSHPHSSGFGPQNKQTFNRQTEWREHNMSNRTINPPFLYSRMPPGFPDQPPPCLSRPFSPPPQNKNVRENEYSSKNIQESFYSTTAYNNAPSSQEEYSVIPHNQISYNRETVWREHEESNRTNNSPFLNNAIPPRFSLSDSRGPPRGEYNYTSNFPSQNNKPYVPYPQKQNHYGCNDKYQSPDEQNEMPSSQNKYNDQWGSFRQPFREHDIESKHKEYGGDICRSKDTLLHHALRTFSEPHLNKDYNIKPFDRYKRTLVLLRGVPGSGKSTLARGLLDQCPDGIVFSTDDYFGQEEGYTYDVKLLGDAHNWNQNRAKRAMDDGRSPIIIDNTNIQKWEMKPYVQMAIERDYSVEFLEPDTWWKLDPSELEKRNKHGVPRDKISKMLERYEYDMTVPNVMDSVEPPHLSSSRRAPQPMQRWGSSVDSLQHSTSFHNR</sequence>
<protein>
    <submittedName>
        <fullName evidence="2">NEDD4-binding 2-like 2</fullName>
    </submittedName>
</protein>
<keyword evidence="3" id="KW-1185">Reference proteome</keyword>
<evidence type="ECO:0000256" key="1">
    <source>
        <dbReference type="SAM" id="MobiDB-lite"/>
    </source>
</evidence>
<organism evidence="2 3">
    <name type="scientific">Pelobates cultripes</name>
    <name type="common">Western spadefoot toad</name>
    <dbReference type="NCBI Taxonomy" id="61616"/>
    <lineage>
        <taxon>Eukaryota</taxon>
        <taxon>Metazoa</taxon>
        <taxon>Chordata</taxon>
        <taxon>Craniata</taxon>
        <taxon>Vertebrata</taxon>
        <taxon>Euteleostomi</taxon>
        <taxon>Amphibia</taxon>
        <taxon>Batrachia</taxon>
        <taxon>Anura</taxon>
        <taxon>Pelobatoidea</taxon>
        <taxon>Pelobatidae</taxon>
        <taxon>Pelobates</taxon>
    </lineage>
</organism>
<proteinExistence type="predicted"/>
<reference evidence="2" key="1">
    <citation type="submission" date="2022-03" db="EMBL/GenBank/DDBJ databases">
        <authorList>
            <person name="Alioto T."/>
            <person name="Alioto T."/>
            <person name="Gomez Garrido J."/>
        </authorList>
    </citation>
    <scope>NUCLEOTIDE SEQUENCE</scope>
</reference>
<feature type="compositionally biased region" description="Basic and acidic residues" evidence="1">
    <location>
        <begin position="1"/>
        <end position="15"/>
    </location>
</feature>
<dbReference type="SUPFAM" id="SSF52540">
    <property type="entry name" value="P-loop containing nucleoside triphosphate hydrolases"/>
    <property type="match status" value="1"/>
</dbReference>
<dbReference type="GO" id="GO:0005634">
    <property type="term" value="C:nucleus"/>
    <property type="evidence" value="ECO:0007669"/>
    <property type="project" value="TreeGrafter"/>
</dbReference>
<feature type="compositionally biased region" description="Polar residues" evidence="1">
    <location>
        <begin position="459"/>
        <end position="470"/>
    </location>
</feature>
<feature type="region of interest" description="Disordered" evidence="1">
    <location>
        <begin position="423"/>
        <end position="503"/>
    </location>
</feature>